<feature type="transmembrane region" description="Helical" evidence="1">
    <location>
        <begin position="51"/>
        <end position="77"/>
    </location>
</feature>
<organism evidence="3 4">
    <name type="scientific">Mycena chlorophos</name>
    <name type="common">Agaric fungus</name>
    <name type="synonym">Agaricus chlorophos</name>
    <dbReference type="NCBI Taxonomy" id="658473"/>
    <lineage>
        <taxon>Eukaryota</taxon>
        <taxon>Fungi</taxon>
        <taxon>Dikarya</taxon>
        <taxon>Basidiomycota</taxon>
        <taxon>Agaricomycotina</taxon>
        <taxon>Agaricomycetes</taxon>
        <taxon>Agaricomycetidae</taxon>
        <taxon>Agaricales</taxon>
        <taxon>Marasmiineae</taxon>
        <taxon>Mycenaceae</taxon>
        <taxon>Mycena</taxon>
    </lineage>
</organism>
<dbReference type="PANTHER" id="PTHR40465:SF1">
    <property type="entry name" value="DUF6534 DOMAIN-CONTAINING PROTEIN"/>
    <property type="match status" value="1"/>
</dbReference>
<protein>
    <recommendedName>
        <fullName evidence="2">DUF6534 domain-containing protein</fullName>
    </recommendedName>
</protein>
<feature type="transmembrane region" description="Helical" evidence="1">
    <location>
        <begin position="134"/>
        <end position="156"/>
    </location>
</feature>
<dbReference type="Pfam" id="PF20152">
    <property type="entry name" value="DUF6534"/>
    <property type="match status" value="1"/>
</dbReference>
<reference evidence="3" key="1">
    <citation type="submission" date="2014-09" db="EMBL/GenBank/DDBJ databases">
        <title>Genome sequence of the luminous mushroom Mycena chlorophos for searching fungal bioluminescence genes.</title>
        <authorList>
            <person name="Tanaka Y."/>
            <person name="Kasuga D."/>
            <person name="Oba Y."/>
            <person name="Hase S."/>
            <person name="Sato K."/>
            <person name="Oba Y."/>
            <person name="Sakakibara Y."/>
        </authorList>
    </citation>
    <scope>NUCLEOTIDE SEQUENCE</scope>
</reference>
<keyword evidence="4" id="KW-1185">Reference proteome</keyword>
<evidence type="ECO:0000313" key="3">
    <source>
        <dbReference type="EMBL" id="GAT46361.1"/>
    </source>
</evidence>
<keyword evidence="1" id="KW-1133">Transmembrane helix</keyword>
<evidence type="ECO:0000313" key="4">
    <source>
        <dbReference type="Proteomes" id="UP000815677"/>
    </source>
</evidence>
<keyword evidence="1" id="KW-0472">Membrane</keyword>
<feature type="domain" description="DUF6534" evidence="2">
    <location>
        <begin position="223"/>
        <end position="304"/>
    </location>
</feature>
<gene>
    <name evidence="3" type="ORF">MCHLO_03894</name>
</gene>
<name>A0ABQ0L949_MYCCL</name>
<feature type="transmembrane region" description="Helical" evidence="1">
    <location>
        <begin position="89"/>
        <end position="114"/>
    </location>
</feature>
<accession>A0ABQ0L949</accession>
<dbReference type="Proteomes" id="UP000815677">
    <property type="component" value="Unassembled WGS sequence"/>
</dbReference>
<dbReference type="EMBL" id="DF842371">
    <property type="protein sequence ID" value="GAT46361.1"/>
    <property type="molecule type" value="Genomic_DNA"/>
</dbReference>
<proteinExistence type="predicted"/>
<feature type="transmembrane region" description="Helical" evidence="1">
    <location>
        <begin position="177"/>
        <end position="202"/>
    </location>
</feature>
<dbReference type="InterPro" id="IPR045339">
    <property type="entry name" value="DUF6534"/>
</dbReference>
<evidence type="ECO:0000259" key="2">
    <source>
        <dbReference type="Pfam" id="PF20152"/>
    </source>
</evidence>
<sequence>MLPGSCLMDPSTYIEDDPRAELFQPFPPTPNLISQKCRLEYNFVLAQNFCIFGPLLIGTILSTLFYGVMAAHMFTYYQRFKNDRQWIRYLLLYIFIIESLRIVVQVAITYQPLVVEFGSQQALIVSPLFVPGDAATLVLISTPVQIFTGWRISGMFSLRFGSRSLLRRPSVITGRRYLWALIAALALVSLGGGFSVSIFSGIRNEFREFATFNNAVILWFISSAVCDVFIAVILTHSLSTRKTGFGVDTQINRISTRKTGFGVDTQINRIVRATVQTGVITACGAIAVLVVFLVLPTTTLYASIPTFASNPILTCET</sequence>
<evidence type="ECO:0000256" key="1">
    <source>
        <dbReference type="SAM" id="Phobius"/>
    </source>
</evidence>
<dbReference type="PANTHER" id="PTHR40465">
    <property type="entry name" value="CHROMOSOME 1, WHOLE GENOME SHOTGUN SEQUENCE"/>
    <property type="match status" value="1"/>
</dbReference>
<feature type="transmembrane region" description="Helical" evidence="1">
    <location>
        <begin position="279"/>
        <end position="304"/>
    </location>
</feature>
<keyword evidence="1" id="KW-0812">Transmembrane</keyword>
<feature type="transmembrane region" description="Helical" evidence="1">
    <location>
        <begin position="214"/>
        <end position="234"/>
    </location>
</feature>